<dbReference type="Pfam" id="PF17876">
    <property type="entry name" value="CSD2"/>
    <property type="match status" value="1"/>
</dbReference>
<dbReference type="InterPro" id="IPR050180">
    <property type="entry name" value="RNR_Ribonuclease"/>
</dbReference>
<evidence type="ECO:0000259" key="10">
    <source>
        <dbReference type="PROSITE" id="PS50126"/>
    </source>
</evidence>
<reference evidence="11 12" key="1">
    <citation type="submission" date="2015-10" db="EMBL/GenBank/DDBJ databases">
        <title>Metagenome-Assembled Genomes uncover a global brackish microbiome.</title>
        <authorList>
            <person name="Hugerth L.W."/>
            <person name="Larsson J."/>
            <person name="Alneberg J."/>
            <person name="Lindh M.V."/>
            <person name="Legrand C."/>
            <person name="Pinhassi J."/>
            <person name="Andersson A.F."/>
        </authorList>
    </citation>
    <scope>NUCLEOTIDE SEQUENCE [LARGE SCALE GENOMIC DNA]</scope>
    <source>
        <strain evidence="11">BACL4 MAG-120507-bin80</strain>
    </source>
</reference>
<dbReference type="InterPro" id="IPR013223">
    <property type="entry name" value="RNase_B_OB_dom"/>
</dbReference>
<dbReference type="InterPro" id="IPR013668">
    <property type="entry name" value="RNase_R_HTH_12"/>
</dbReference>
<dbReference type="Pfam" id="PF08206">
    <property type="entry name" value="OB_RNB"/>
    <property type="match status" value="1"/>
</dbReference>
<keyword evidence="6 8" id="KW-0269">Exonuclease</keyword>
<comment type="function">
    <text evidence="8">3'-5' exoribonuclease that releases 5'-nucleoside monophosphates and is involved in maturation of structured RNAs.</text>
</comment>
<dbReference type="PANTHER" id="PTHR23355:SF9">
    <property type="entry name" value="DIS3-LIKE EXONUCLEASE 2"/>
    <property type="match status" value="1"/>
</dbReference>
<comment type="similarity">
    <text evidence="8">Belongs to the RNR ribonuclease family. RNase R subfamily.</text>
</comment>
<feature type="domain" description="S1 motif" evidence="10">
    <location>
        <begin position="680"/>
        <end position="761"/>
    </location>
</feature>
<keyword evidence="4 8" id="KW-0540">Nuclease</keyword>
<dbReference type="Pfam" id="PF00575">
    <property type="entry name" value="S1"/>
    <property type="match status" value="1"/>
</dbReference>
<dbReference type="PROSITE" id="PS50126">
    <property type="entry name" value="S1"/>
    <property type="match status" value="1"/>
</dbReference>
<evidence type="ECO:0000256" key="7">
    <source>
        <dbReference type="ARBA" id="ARBA00022884"/>
    </source>
</evidence>
<keyword evidence="7 8" id="KW-0694">RNA-binding</keyword>
<dbReference type="InterPro" id="IPR011129">
    <property type="entry name" value="CSD"/>
</dbReference>
<proteinExistence type="inferred from homology"/>
<dbReference type="SMART" id="SM00316">
    <property type="entry name" value="S1"/>
    <property type="match status" value="1"/>
</dbReference>
<dbReference type="GO" id="GO:0003723">
    <property type="term" value="F:RNA binding"/>
    <property type="evidence" value="ECO:0007669"/>
    <property type="project" value="UniProtKB-UniRule"/>
</dbReference>
<dbReference type="InterPro" id="IPR001900">
    <property type="entry name" value="RNase_II/R"/>
</dbReference>
<dbReference type="HAMAP" id="MF_01895">
    <property type="entry name" value="RNase_R"/>
    <property type="match status" value="1"/>
</dbReference>
<dbReference type="Proteomes" id="UP000051934">
    <property type="component" value="Unassembled WGS sequence"/>
</dbReference>
<evidence type="ECO:0000256" key="9">
    <source>
        <dbReference type="SAM" id="MobiDB-lite"/>
    </source>
</evidence>
<feature type="compositionally biased region" description="Low complexity" evidence="9">
    <location>
        <begin position="1"/>
        <end position="10"/>
    </location>
</feature>
<evidence type="ECO:0000313" key="11">
    <source>
        <dbReference type="EMBL" id="KRO73220.1"/>
    </source>
</evidence>
<dbReference type="GO" id="GO:0005829">
    <property type="term" value="C:cytosol"/>
    <property type="evidence" value="ECO:0007669"/>
    <property type="project" value="TreeGrafter"/>
</dbReference>
<dbReference type="CDD" id="cd04471">
    <property type="entry name" value="S1_RNase_R"/>
    <property type="match status" value="1"/>
</dbReference>
<dbReference type="Gene3D" id="2.40.50.140">
    <property type="entry name" value="Nucleic acid-binding proteins"/>
    <property type="match status" value="2"/>
</dbReference>
<accession>A0A0R2SEN2</accession>
<evidence type="ECO:0000256" key="1">
    <source>
        <dbReference type="ARBA" id="ARBA00001849"/>
    </source>
</evidence>
<feature type="region of interest" description="Disordered" evidence="9">
    <location>
        <begin position="762"/>
        <end position="847"/>
    </location>
</feature>
<sequence>MKTGASPSTPRSKKSSPRKQSAKDPFASREAENYENPIPSREFILEHLEEAGEPLGHAEMCERLKLVSDEQIEALRRRLIAMSRDGQIISNRRGMYGLASSMELIKGRIQGNKDGFGFFIPEDGSEDLFLGAREMETLFDGDKVLARVSGVDNRGRKEGTIVEVLQRRFTQIVGRYYHEQGFGVVVPDSKRISHEILIPDQSAGNAKDGDFVVAEIVEYPTRRRKAIARIAEVLGDSSTPGLEIDVALRSHDIPNEWPKAVEKQVRGFVEEVVEADLVGRKDMRDIPFVTIDGEDAKDFDDAVYAHEHKRGNWTLYVAIADVSHYVQPKSALDEEAINRATSVYFPGHVVPMLPEKLSNGLCSLKPKVDRLTMVCEMEISALGEMTSYKFYEAVIHSHGRLTYNEVADIVQPAETELQQRVQAKQVKRYAELVPHLTSLYGLFHALRETREANGAMDFDTTETRIVFGENRKIAEIVPVYRNDAHKLIEECMLRANVAAALLLESAELPALYRVHEGPNPNKLENLREFLREMGLHMGGGLKPSPRDYQAVLKQIAHRPDHHLLQTMLIRSMMQAVYQPENVGHFGLGYEAYTHFTSPIRRYPDLLVHRGIRHLIRNSKHKCVEKQPDAPKLTKAKIYPYNMDDMLRFGEHASMAERRADAAGYSVVDWLKCEYMQDKIGDEFVATVTSVTSFGLFVELNDIFVEGLVHVTELSNDYYRFDPIRHCLEGERSGKIYRLGDSVEVKVVRVDLDEKKIDLQMLGGGERGRVEPKSKRGSARGDAKSSGKEREGKAGKANKSERGKAGKLASKPRAASKQSAATKPRAKAADGTAKPKRRTRSRAKPKAD</sequence>
<dbReference type="InterPro" id="IPR012340">
    <property type="entry name" value="NA-bd_OB-fold"/>
</dbReference>
<feature type="region of interest" description="Disordered" evidence="9">
    <location>
        <begin position="1"/>
        <end position="35"/>
    </location>
</feature>
<feature type="compositionally biased region" description="Basic and acidic residues" evidence="9">
    <location>
        <begin position="765"/>
        <end position="803"/>
    </location>
</feature>
<dbReference type="InterPro" id="IPR011805">
    <property type="entry name" value="RNase_R"/>
</dbReference>
<dbReference type="InterPro" id="IPR040476">
    <property type="entry name" value="CSD2"/>
</dbReference>
<name>A0A0R2SEN2_9GAMM</name>
<dbReference type="PANTHER" id="PTHR23355">
    <property type="entry name" value="RIBONUCLEASE"/>
    <property type="match status" value="1"/>
</dbReference>
<dbReference type="Pfam" id="PF08461">
    <property type="entry name" value="WHD_RNase_R"/>
    <property type="match status" value="1"/>
</dbReference>
<evidence type="ECO:0000256" key="2">
    <source>
        <dbReference type="ARBA" id="ARBA00004496"/>
    </source>
</evidence>
<evidence type="ECO:0000256" key="5">
    <source>
        <dbReference type="ARBA" id="ARBA00022801"/>
    </source>
</evidence>
<evidence type="ECO:0000256" key="4">
    <source>
        <dbReference type="ARBA" id="ARBA00022722"/>
    </source>
</evidence>
<dbReference type="InterPro" id="IPR004476">
    <property type="entry name" value="RNase_II/RNase_R"/>
</dbReference>
<dbReference type="EMBL" id="LIBB01000018">
    <property type="protein sequence ID" value="KRO73220.1"/>
    <property type="molecule type" value="Genomic_DNA"/>
</dbReference>
<dbReference type="NCBIfam" id="TIGR02063">
    <property type="entry name" value="RNase_R"/>
    <property type="match status" value="1"/>
</dbReference>
<evidence type="ECO:0000256" key="6">
    <source>
        <dbReference type="ARBA" id="ARBA00022839"/>
    </source>
</evidence>
<comment type="caution">
    <text evidence="11">The sequence shown here is derived from an EMBL/GenBank/DDBJ whole genome shotgun (WGS) entry which is preliminary data.</text>
</comment>
<evidence type="ECO:0000256" key="8">
    <source>
        <dbReference type="HAMAP-Rule" id="MF_01895"/>
    </source>
</evidence>
<protein>
    <recommendedName>
        <fullName evidence="8">Ribonuclease R</fullName>
        <shortName evidence="8">RNase R</shortName>
        <ecNumber evidence="8">3.1.13.1</ecNumber>
    </recommendedName>
</protein>
<dbReference type="SUPFAM" id="SSF50249">
    <property type="entry name" value="Nucleic acid-binding proteins"/>
    <property type="match status" value="4"/>
</dbReference>
<keyword evidence="3 8" id="KW-0963">Cytoplasm</keyword>
<dbReference type="EC" id="3.1.13.1" evidence="8"/>
<evidence type="ECO:0000256" key="3">
    <source>
        <dbReference type="ARBA" id="ARBA00022490"/>
    </source>
</evidence>
<dbReference type="Pfam" id="PF00773">
    <property type="entry name" value="RNB"/>
    <property type="match status" value="1"/>
</dbReference>
<dbReference type="SMART" id="SM00357">
    <property type="entry name" value="CSP"/>
    <property type="match status" value="2"/>
</dbReference>
<dbReference type="InterPro" id="IPR003029">
    <property type="entry name" value="S1_domain"/>
</dbReference>
<keyword evidence="5 8" id="KW-0378">Hydrolase</keyword>
<dbReference type="SMART" id="SM00955">
    <property type="entry name" value="RNB"/>
    <property type="match status" value="1"/>
</dbReference>
<feature type="compositionally biased region" description="Basic residues" evidence="9">
    <location>
        <begin position="833"/>
        <end position="847"/>
    </location>
</feature>
<evidence type="ECO:0000313" key="12">
    <source>
        <dbReference type="Proteomes" id="UP000051934"/>
    </source>
</evidence>
<dbReference type="AlphaFoldDB" id="A0A0R2SEN2"/>
<organism evidence="11 12">
    <name type="scientific">OM182 bacterium BACL3 MAG-120507-bin80</name>
    <dbReference type="NCBI Taxonomy" id="1655577"/>
    <lineage>
        <taxon>Bacteria</taxon>
        <taxon>Pseudomonadati</taxon>
        <taxon>Pseudomonadota</taxon>
        <taxon>Gammaproteobacteria</taxon>
        <taxon>OMG group</taxon>
        <taxon>OM182 clade</taxon>
    </lineage>
</organism>
<comment type="subcellular location">
    <subcellularLocation>
        <location evidence="2 8">Cytoplasm</location>
    </subcellularLocation>
</comment>
<dbReference type="GO" id="GO:0008859">
    <property type="term" value="F:exoribonuclease II activity"/>
    <property type="evidence" value="ECO:0007669"/>
    <property type="project" value="UniProtKB-UniRule"/>
</dbReference>
<gene>
    <name evidence="8" type="primary">rnr</name>
    <name evidence="11" type="ORF">ABR69_03885</name>
</gene>
<dbReference type="GO" id="GO:0006402">
    <property type="term" value="P:mRNA catabolic process"/>
    <property type="evidence" value="ECO:0007669"/>
    <property type="project" value="TreeGrafter"/>
</dbReference>
<dbReference type="NCBIfam" id="TIGR00358">
    <property type="entry name" value="3_prime_RNase"/>
    <property type="match status" value="1"/>
</dbReference>
<dbReference type="PROSITE" id="PS01175">
    <property type="entry name" value="RIBONUCLEASE_II"/>
    <property type="match status" value="1"/>
</dbReference>
<dbReference type="InterPro" id="IPR022966">
    <property type="entry name" value="RNase_II/R_CS"/>
</dbReference>
<comment type="catalytic activity">
    <reaction evidence="1 8">
        <text>Exonucleolytic cleavage in the 3'- to 5'-direction to yield nucleoside 5'-phosphates.</text>
        <dbReference type="EC" id="3.1.13.1"/>
    </reaction>
</comment>
<dbReference type="NCBIfam" id="NF008648">
    <property type="entry name" value="PRK11642.1"/>
    <property type="match status" value="1"/>
</dbReference>